<feature type="transmembrane region" description="Helical" evidence="1">
    <location>
        <begin position="49"/>
        <end position="66"/>
    </location>
</feature>
<comment type="caution">
    <text evidence="2">The sequence shown here is derived from an EMBL/GenBank/DDBJ whole genome shotgun (WGS) entry which is preliminary data.</text>
</comment>
<dbReference type="Proteomes" id="UP000054937">
    <property type="component" value="Unassembled WGS sequence"/>
</dbReference>
<evidence type="ECO:0000313" key="3">
    <source>
        <dbReference type="Proteomes" id="UP000054937"/>
    </source>
</evidence>
<keyword evidence="1" id="KW-0812">Transmembrane</keyword>
<proteinExistence type="predicted"/>
<protein>
    <submittedName>
        <fullName evidence="2">Uncharacterized protein</fullName>
    </submittedName>
</protein>
<keyword evidence="3" id="KW-1185">Reference proteome</keyword>
<organism evidence="2 3">
    <name type="scientific">Pseudocohnilembus persalinus</name>
    <name type="common">Ciliate</name>
    <dbReference type="NCBI Taxonomy" id="266149"/>
    <lineage>
        <taxon>Eukaryota</taxon>
        <taxon>Sar</taxon>
        <taxon>Alveolata</taxon>
        <taxon>Ciliophora</taxon>
        <taxon>Intramacronucleata</taxon>
        <taxon>Oligohymenophorea</taxon>
        <taxon>Scuticociliatia</taxon>
        <taxon>Philasterida</taxon>
        <taxon>Pseudocohnilembidae</taxon>
        <taxon>Pseudocohnilembus</taxon>
    </lineage>
</organism>
<evidence type="ECO:0000256" key="1">
    <source>
        <dbReference type="SAM" id="Phobius"/>
    </source>
</evidence>
<dbReference type="EMBL" id="LDAU01000170">
    <property type="protein sequence ID" value="KRX01453.1"/>
    <property type="molecule type" value="Genomic_DNA"/>
</dbReference>
<dbReference type="AlphaFoldDB" id="A0A0V0QGU9"/>
<keyword evidence="1" id="KW-1133">Transmembrane helix</keyword>
<accession>A0A0V0QGU9</accession>
<dbReference type="OrthoDB" id="284327at2759"/>
<dbReference type="InParanoid" id="A0A0V0QGU9"/>
<evidence type="ECO:0000313" key="2">
    <source>
        <dbReference type="EMBL" id="KRX01453.1"/>
    </source>
</evidence>
<name>A0A0V0QGU9_PSEPJ</name>
<reference evidence="2 3" key="1">
    <citation type="journal article" date="2015" name="Sci. Rep.">
        <title>Genome of the facultative scuticociliatosis pathogen Pseudocohnilembus persalinus provides insight into its virulence through horizontal gene transfer.</title>
        <authorList>
            <person name="Xiong J."/>
            <person name="Wang G."/>
            <person name="Cheng J."/>
            <person name="Tian M."/>
            <person name="Pan X."/>
            <person name="Warren A."/>
            <person name="Jiang C."/>
            <person name="Yuan D."/>
            <person name="Miao W."/>
        </authorList>
    </citation>
    <scope>NUCLEOTIDE SEQUENCE [LARGE SCALE GENOMIC DNA]</scope>
    <source>
        <strain evidence="2">36N120E</strain>
    </source>
</reference>
<gene>
    <name evidence="2" type="ORF">PPERSA_01356</name>
</gene>
<dbReference type="OMA" id="YEMEQEN"/>
<keyword evidence="1" id="KW-0472">Membrane</keyword>
<sequence>MEGGQQSFENIITSNRKHLAPKDSMKQLVNYALLEDAKSRSRWQRNVRANWAIPVLLFSFPIAYIIKGVYNGCWAALHPDSTLQYTFASVGVPFRQVYRPEIYLKDKSAELYEMEQENIKLEKQGIQPTNSAVVLWH</sequence>